<gene>
    <name evidence="2" type="ORF">AYY17_20690</name>
</gene>
<organism evidence="2 3">
    <name type="scientific">Morganella psychrotolerans</name>
    <dbReference type="NCBI Taxonomy" id="368603"/>
    <lineage>
        <taxon>Bacteria</taxon>
        <taxon>Pseudomonadati</taxon>
        <taxon>Pseudomonadota</taxon>
        <taxon>Gammaproteobacteria</taxon>
        <taxon>Enterobacterales</taxon>
        <taxon>Morganellaceae</taxon>
        <taxon>Morganella</taxon>
    </lineage>
</organism>
<accession>A0A1B8HBG9</accession>
<dbReference type="GeneID" id="79719025"/>
<dbReference type="AlphaFoldDB" id="A0A1B8HBG9"/>
<keyword evidence="1" id="KW-1133">Transmembrane helix</keyword>
<feature type="transmembrane region" description="Helical" evidence="1">
    <location>
        <begin position="30"/>
        <end position="55"/>
    </location>
</feature>
<comment type="caution">
    <text evidence="2">The sequence shown here is derived from an EMBL/GenBank/DDBJ whole genome shotgun (WGS) entry which is preliminary data.</text>
</comment>
<proteinExistence type="predicted"/>
<reference evidence="2 3" key="1">
    <citation type="submission" date="2016-06" db="EMBL/GenBank/DDBJ databases">
        <authorList>
            <person name="Kjaerup R.B."/>
            <person name="Dalgaard T.S."/>
            <person name="Juul-Madsen H.R."/>
        </authorList>
    </citation>
    <scope>NUCLEOTIDE SEQUENCE [LARGE SCALE GENOMIC DNA]</scope>
    <source>
        <strain evidence="2 3">GCSL-Mp3</strain>
    </source>
</reference>
<protein>
    <submittedName>
        <fullName evidence="2">Uncharacterized protein</fullName>
    </submittedName>
</protein>
<dbReference type="Proteomes" id="UP000092247">
    <property type="component" value="Unassembled WGS sequence"/>
</dbReference>
<evidence type="ECO:0000256" key="1">
    <source>
        <dbReference type="SAM" id="Phobius"/>
    </source>
</evidence>
<sequence>MKTEQTDIKLYLQRQSACGMLKITRILDGIFTPPFITFLLIGVLFSVIQLTIMPVVVETLLFIPLCFVVVGCVGVLLFAHLYYSCSFPRLKPLLSVNEIEALCSSTFCAYQKMGHLSSKQKSGIDYIDTLICEGIPMNYHHRARVKALVEADVRDHELNTLSQEFETVIAQSKTLA</sequence>
<feature type="transmembrane region" description="Helical" evidence="1">
    <location>
        <begin position="61"/>
        <end position="83"/>
    </location>
</feature>
<name>A0A1B8HBG9_9GAMM</name>
<evidence type="ECO:0000313" key="3">
    <source>
        <dbReference type="Proteomes" id="UP000092247"/>
    </source>
</evidence>
<dbReference type="EMBL" id="LZEX01000022">
    <property type="protein sequence ID" value="OBU06434.1"/>
    <property type="molecule type" value="Genomic_DNA"/>
</dbReference>
<dbReference type="RefSeq" id="WP_067423968.1">
    <property type="nucleotide sequence ID" value="NZ_LZEX01000022.1"/>
</dbReference>
<keyword evidence="1" id="KW-0812">Transmembrane</keyword>
<evidence type="ECO:0000313" key="2">
    <source>
        <dbReference type="EMBL" id="OBU06434.1"/>
    </source>
</evidence>
<keyword evidence="1" id="KW-0472">Membrane</keyword>